<gene>
    <name evidence="2" type="ORF">TorRG33x02_239270</name>
</gene>
<reference evidence="3" key="1">
    <citation type="submission" date="2016-06" db="EMBL/GenBank/DDBJ databases">
        <title>Parallel loss of symbiosis genes in relatives of nitrogen-fixing non-legume Parasponia.</title>
        <authorList>
            <person name="Van Velzen R."/>
            <person name="Holmer R."/>
            <person name="Bu F."/>
            <person name="Rutten L."/>
            <person name="Van Zeijl A."/>
            <person name="Liu W."/>
            <person name="Santuari L."/>
            <person name="Cao Q."/>
            <person name="Sharma T."/>
            <person name="Shen D."/>
            <person name="Roswanjaya Y."/>
            <person name="Wardhani T."/>
            <person name="Kalhor M.S."/>
            <person name="Jansen J."/>
            <person name="Van den Hoogen J."/>
            <person name="Gungor B."/>
            <person name="Hartog M."/>
            <person name="Hontelez J."/>
            <person name="Verver J."/>
            <person name="Yang W.-C."/>
            <person name="Schijlen E."/>
            <person name="Repin R."/>
            <person name="Schilthuizen M."/>
            <person name="Schranz E."/>
            <person name="Heidstra R."/>
            <person name="Miyata K."/>
            <person name="Fedorova E."/>
            <person name="Kohlen W."/>
            <person name="Bisseling T."/>
            <person name="Smit S."/>
            <person name="Geurts R."/>
        </authorList>
    </citation>
    <scope>NUCLEOTIDE SEQUENCE [LARGE SCALE GENOMIC DNA]</scope>
    <source>
        <strain evidence="3">cv. RG33-2</strain>
    </source>
</reference>
<proteinExistence type="predicted"/>
<organism evidence="2 3">
    <name type="scientific">Trema orientale</name>
    <name type="common">Charcoal tree</name>
    <name type="synonym">Celtis orientalis</name>
    <dbReference type="NCBI Taxonomy" id="63057"/>
    <lineage>
        <taxon>Eukaryota</taxon>
        <taxon>Viridiplantae</taxon>
        <taxon>Streptophyta</taxon>
        <taxon>Embryophyta</taxon>
        <taxon>Tracheophyta</taxon>
        <taxon>Spermatophyta</taxon>
        <taxon>Magnoliopsida</taxon>
        <taxon>eudicotyledons</taxon>
        <taxon>Gunneridae</taxon>
        <taxon>Pentapetalae</taxon>
        <taxon>rosids</taxon>
        <taxon>fabids</taxon>
        <taxon>Rosales</taxon>
        <taxon>Cannabaceae</taxon>
        <taxon>Trema</taxon>
    </lineage>
</organism>
<dbReference type="Proteomes" id="UP000237000">
    <property type="component" value="Unassembled WGS sequence"/>
</dbReference>
<dbReference type="EMBL" id="JXTC01000243">
    <property type="protein sequence ID" value="PON78090.1"/>
    <property type="molecule type" value="Genomic_DNA"/>
</dbReference>
<evidence type="ECO:0000313" key="3">
    <source>
        <dbReference type="Proteomes" id="UP000237000"/>
    </source>
</evidence>
<dbReference type="InParanoid" id="A0A2P5DXU3"/>
<feature type="region of interest" description="Disordered" evidence="1">
    <location>
        <begin position="24"/>
        <end position="154"/>
    </location>
</feature>
<evidence type="ECO:0000256" key="1">
    <source>
        <dbReference type="SAM" id="MobiDB-lite"/>
    </source>
</evidence>
<evidence type="ECO:0000313" key="2">
    <source>
        <dbReference type="EMBL" id="PON78090.1"/>
    </source>
</evidence>
<protein>
    <submittedName>
        <fullName evidence="2">Uncharacterized protein</fullName>
    </submittedName>
</protein>
<keyword evidence="3" id="KW-1185">Reference proteome</keyword>
<comment type="caution">
    <text evidence="2">The sequence shown here is derived from an EMBL/GenBank/DDBJ whole genome shotgun (WGS) entry which is preliminary data.</text>
</comment>
<feature type="compositionally biased region" description="Acidic residues" evidence="1">
    <location>
        <begin position="80"/>
        <end position="94"/>
    </location>
</feature>
<name>A0A2P5DXU3_TREOI</name>
<feature type="compositionally biased region" description="Basic and acidic residues" evidence="1">
    <location>
        <begin position="50"/>
        <end position="65"/>
    </location>
</feature>
<feature type="compositionally biased region" description="Acidic residues" evidence="1">
    <location>
        <begin position="102"/>
        <end position="111"/>
    </location>
</feature>
<accession>A0A2P5DXU3</accession>
<sequence length="154" mass="16851">MRVIRKLPIWGLLVIHDEIVRTPKHSVQRHQTSPNRDRNDDVQPDVGQDQGHDGDHPERRQHEAVVHGGAGDGEGLFPGEVEEDPGGEDEQEDDHGERVEDQAEEEDEQDDLGVVGSEVGQVLGESGRGVRDAGGEAQCGGVQELPPWSARGHR</sequence>
<dbReference type="OrthoDB" id="10367692at2759"/>
<dbReference type="AlphaFoldDB" id="A0A2P5DXU3"/>